<comment type="subcellular location">
    <subcellularLocation>
        <location evidence="1">Secreted</location>
    </subcellularLocation>
</comment>
<evidence type="ECO:0000256" key="1">
    <source>
        <dbReference type="ARBA" id="ARBA00004613"/>
    </source>
</evidence>
<dbReference type="Proteomes" id="UP001186944">
    <property type="component" value="Unassembled WGS sequence"/>
</dbReference>
<dbReference type="EMBL" id="VSWD01000009">
    <property type="protein sequence ID" value="KAK3093197.1"/>
    <property type="molecule type" value="Genomic_DNA"/>
</dbReference>
<accession>A0AA88XWI9</accession>
<feature type="domain" description="C1q" evidence="4">
    <location>
        <begin position="6"/>
        <end position="139"/>
    </location>
</feature>
<evidence type="ECO:0000313" key="5">
    <source>
        <dbReference type="EMBL" id="KAK3093197.1"/>
    </source>
</evidence>
<name>A0AA88XWI9_PINIB</name>
<evidence type="ECO:0000256" key="3">
    <source>
        <dbReference type="ARBA" id="ARBA00022729"/>
    </source>
</evidence>
<evidence type="ECO:0000259" key="4">
    <source>
        <dbReference type="PROSITE" id="PS50871"/>
    </source>
</evidence>
<comment type="caution">
    <text evidence="5">The sequence shown here is derived from an EMBL/GenBank/DDBJ whole genome shotgun (WGS) entry which is preliminary data.</text>
</comment>
<keyword evidence="6" id="KW-1185">Reference proteome</keyword>
<dbReference type="SUPFAM" id="SSF49842">
    <property type="entry name" value="TNF-like"/>
    <property type="match status" value="1"/>
</dbReference>
<dbReference type="PROSITE" id="PS50871">
    <property type="entry name" value="C1Q"/>
    <property type="match status" value="1"/>
</dbReference>
<dbReference type="InterPro" id="IPR050822">
    <property type="entry name" value="Cerebellin_Synaptic_Org"/>
</dbReference>
<protein>
    <recommendedName>
        <fullName evidence="4">C1q domain-containing protein</fullName>
    </recommendedName>
</protein>
<evidence type="ECO:0000256" key="2">
    <source>
        <dbReference type="ARBA" id="ARBA00022525"/>
    </source>
</evidence>
<gene>
    <name evidence="5" type="ORF">FSP39_012524</name>
</gene>
<evidence type="ECO:0000313" key="6">
    <source>
        <dbReference type="Proteomes" id="UP001186944"/>
    </source>
</evidence>
<dbReference type="SMART" id="SM00110">
    <property type="entry name" value="C1Q"/>
    <property type="match status" value="1"/>
</dbReference>
<dbReference type="GO" id="GO:0005576">
    <property type="term" value="C:extracellular region"/>
    <property type="evidence" value="ECO:0007669"/>
    <property type="project" value="UniProtKB-SubCell"/>
</dbReference>
<keyword evidence="3" id="KW-0732">Signal</keyword>
<dbReference type="InterPro" id="IPR001073">
    <property type="entry name" value="C1q_dom"/>
</dbReference>
<keyword evidence="2" id="KW-0964">Secreted</keyword>
<dbReference type="AlphaFoldDB" id="A0AA88XWI9"/>
<dbReference type="InterPro" id="IPR008983">
    <property type="entry name" value="Tumour_necrosis_fac-like_dom"/>
</dbReference>
<dbReference type="Gene3D" id="2.60.120.40">
    <property type="match status" value="1"/>
</dbReference>
<proteinExistence type="predicted"/>
<dbReference type="Pfam" id="PF00386">
    <property type="entry name" value="C1q"/>
    <property type="match status" value="1"/>
</dbReference>
<reference evidence="5" key="1">
    <citation type="submission" date="2019-08" db="EMBL/GenBank/DDBJ databases">
        <title>The improved chromosome-level genome for the pearl oyster Pinctada fucata martensii using PacBio sequencing and Hi-C.</title>
        <authorList>
            <person name="Zheng Z."/>
        </authorList>
    </citation>
    <scope>NUCLEOTIDE SEQUENCE</scope>
    <source>
        <strain evidence="5">ZZ-2019</strain>
        <tissue evidence="5">Adductor muscle</tissue>
    </source>
</reference>
<organism evidence="5 6">
    <name type="scientific">Pinctada imbricata</name>
    <name type="common">Atlantic pearl-oyster</name>
    <name type="synonym">Pinctada martensii</name>
    <dbReference type="NCBI Taxonomy" id="66713"/>
    <lineage>
        <taxon>Eukaryota</taxon>
        <taxon>Metazoa</taxon>
        <taxon>Spiralia</taxon>
        <taxon>Lophotrochozoa</taxon>
        <taxon>Mollusca</taxon>
        <taxon>Bivalvia</taxon>
        <taxon>Autobranchia</taxon>
        <taxon>Pteriomorphia</taxon>
        <taxon>Pterioida</taxon>
        <taxon>Pterioidea</taxon>
        <taxon>Pteriidae</taxon>
        <taxon>Pinctada</taxon>
    </lineage>
</organism>
<dbReference type="PANTHER" id="PTHR22923:SF116">
    <property type="entry name" value="C1Q DOMAIN-CONTAINING PROTEIN"/>
    <property type="match status" value="1"/>
</dbReference>
<sequence>MSRGLPVATPVAFYAYMTHIMTSVGEHHQLVFDVVKTNIGDGYHQSGVFIVPESGIYVFTLSFRVHNEGYHAVELDVNGNRMGVAYSLAHNNVSDQTSATIVISVKKGDDVYLRTGNHNNKGEINTDSYGYTYFAGWKI</sequence>
<dbReference type="PANTHER" id="PTHR22923">
    <property type="entry name" value="CEREBELLIN-RELATED"/>
    <property type="match status" value="1"/>
</dbReference>